<evidence type="ECO:0000259" key="2">
    <source>
        <dbReference type="Pfam" id="PF22043"/>
    </source>
</evidence>
<dbReference type="Pfam" id="PF22043">
    <property type="entry name" value="DUF6935"/>
    <property type="match status" value="1"/>
</dbReference>
<sequence length="204" mass="22547">MKFRKFSLAFVIVVLLIFHTDTNAENVSVEVPSWPTDLSSFDSFRNERSTTPEGALLSLIAALDLYSKNKEDGIKALILVVDSSHLNEDSKGYKGFSLNRNLIDLVKRQIEQHPYLISSYLPGSSLSNGYQPSQPPYTFSLNSNRFGGSVESGERKLFVPSSGADSERPVTLKRNSKGVWKAKEFSSLLVGIRKPAGKNSADDL</sequence>
<protein>
    <recommendedName>
        <fullName evidence="2">DUF6935 domain-containing protein</fullName>
    </recommendedName>
</protein>
<proteinExistence type="predicted"/>
<dbReference type="InterPro" id="IPR053907">
    <property type="entry name" value="DUF6935"/>
</dbReference>
<comment type="caution">
    <text evidence="3">The sequence shown here is derived from an EMBL/GenBank/DDBJ whole genome shotgun (WGS) entry which is preliminary data.</text>
</comment>
<feature type="signal peptide" evidence="1">
    <location>
        <begin position="1"/>
        <end position="24"/>
    </location>
</feature>
<evidence type="ECO:0000313" key="4">
    <source>
        <dbReference type="Proteomes" id="UP000298277"/>
    </source>
</evidence>
<gene>
    <name evidence="3" type="ORF">EHQ17_17970</name>
</gene>
<evidence type="ECO:0000313" key="3">
    <source>
        <dbReference type="EMBL" id="TGK27979.1"/>
    </source>
</evidence>
<name>A0A5F1YR53_9LEPT</name>
<dbReference type="RefSeq" id="WP_135593824.1">
    <property type="nucleotide sequence ID" value="NZ_RQEZ01000046.1"/>
</dbReference>
<dbReference type="OrthoDB" id="325390at2"/>
<dbReference type="EMBL" id="RQFA01000080">
    <property type="protein sequence ID" value="TGK27979.1"/>
    <property type="molecule type" value="Genomic_DNA"/>
</dbReference>
<reference evidence="3" key="1">
    <citation type="journal article" date="2019" name="PLoS Negl. Trop. Dis.">
        <title>Revisiting the worldwide diversity of Leptospira species in the environment.</title>
        <authorList>
            <person name="Vincent A.T."/>
            <person name="Schiettekatte O."/>
            <person name="Bourhy P."/>
            <person name="Veyrier F.J."/>
            <person name="Picardeau M."/>
        </authorList>
    </citation>
    <scope>NUCLEOTIDE SEQUENCE [LARGE SCALE GENOMIC DNA]</scope>
    <source>
        <strain evidence="3">201800299</strain>
    </source>
</reference>
<keyword evidence="1" id="KW-0732">Signal</keyword>
<evidence type="ECO:0000256" key="1">
    <source>
        <dbReference type="SAM" id="SignalP"/>
    </source>
</evidence>
<dbReference type="Proteomes" id="UP000298277">
    <property type="component" value="Unassembled WGS sequence"/>
</dbReference>
<feature type="domain" description="DUF6935" evidence="2">
    <location>
        <begin position="34"/>
        <end position="196"/>
    </location>
</feature>
<keyword evidence="4" id="KW-1185">Reference proteome</keyword>
<dbReference type="AlphaFoldDB" id="A0A5F1YR53"/>
<organism evidence="3 4">
    <name type="scientific">Leptospira gomenensis</name>
    <dbReference type="NCBI Taxonomy" id="2484974"/>
    <lineage>
        <taxon>Bacteria</taxon>
        <taxon>Pseudomonadati</taxon>
        <taxon>Spirochaetota</taxon>
        <taxon>Spirochaetia</taxon>
        <taxon>Leptospirales</taxon>
        <taxon>Leptospiraceae</taxon>
        <taxon>Leptospira</taxon>
    </lineage>
</organism>
<accession>A0A5F1YR53</accession>
<feature type="chain" id="PRO_5043206813" description="DUF6935 domain-containing protein" evidence="1">
    <location>
        <begin position="25"/>
        <end position="204"/>
    </location>
</feature>